<keyword evidence="3" id="KW-0862">Zinc</keyword>
<evidence type="ECO:0000256" key="2">
    <source>
        <dbReference type="ARBA" id="ARBA00022771"/>
    </source>
</evidence>
<evidence type="ECO:0000256" key="1">
    <source>
        <dbReference type="ARBA" id="ARBA00022723"/>
    </source>
</evidence>
<dbReference type="PANTHER" id="PTHR46600">
    <property type="entry name" value="THAP DOMAIN-CONTAINING"/>
    <property type="match status" value="1"/>
</dbReference>
<protein>
    <recommendedName>
        <fullName evidence="7">THAP-type domain-containing protein</fullName>
    </recommendedName>
</protein>
<reference evidence="8 9" key="1">
    <citation type="submission" date="2023-09" db="EMBL/GenBank/DDBJ databases">
        <title>Nesidiocoris tenuis whole genome shotgun sequence.</title>
        <authorList>
            <person name="Shibata T."/>
            <person name="Shimoda M."/>
            <person name="Kobayashi T."/>
            <person name="Uehara T."/>
        </authorList>
    </citation>
    <scope>NUCLEOTIDE SEQUENCE [LARGE SCALE GENOMIC DNA]</scope>
    <source>
        <strain evidence="8 9">Japan</strain>
    </source>
</reference>
<keyword evidence="1" id="KW-0479">Metal-binding</keyword>
<evidence type="ECO:0000313" key="8">
    <source>
        <dbReference type="EMBL" id="BES96697.1"/>
    </source>
</evidence>
<gene>
    <name evidence="8" type="ORF">NTJ_09510</name>
</gene>
<proteinExistence type="predicted"/>
<evidence type="ECO:0000256" key="6">
    <source>
        <dbReference type="SAM" id="MobiDB-lite"/>
    </source>
</evidence>
<dbReference type="InterPro" id="IPR038441">
    <property type="entry name" value="THAP_Znf_sf"/>
</dbReference>
<feature type="region of interest" description="Disordered" evidence="6">
    <location>
        <begin position="243"/>
        <end position="263"/>
    </location>
</feature>
<sequence>MNSVLFFCRANQPSSMPSSCSIPGCRTNCRENERALSVFKFPDDTVRRTQWEWAVQQLYDPTFVVQKGQKICIRHFEEKFIEKEHKAYRDDGTLLILPRKSVSLSDAAIPTLFDFLPDPVPSTCIRRKPVIQIASLGVLRNLIDLRLHKDFEGWTVAYCEVRRALSAYKVHITEALEPQIRFSVTINSRLIPHIVHPVVSDADLPSLFSDSSPVVVNEWKKFIKIIRFLEVKSTLVKSTPSVANSKRKRYSNDEDEDRPVYGDDEWEMVVIEVDSDGIIQTTRNSDGSDSPE</sequence>
<evidence type="ECO:0000313" key="9">
    <source>
        <dbReference type="Proteomes" id="UP001307889"/>
    </source>
</evidence>
<evidence type="ECO:0000259" key="7">
    <source>
        <dbReference type="PROSITE" id="PS50950"/>
    </source>
</evidence>
<feature type="compositionally biased region" description="Acidic residues" evidence="6">
    <location>
        <begin position="253"/>
        <end position="263"/>
    </location>
</feature>
<dbReference type="EMBL" id="AP028915">
    <property type="protein sequence ID" value="BES96697.1"/>
    <property type="molecule type" value="Genomic_DNA"/>
</dbReference>
<accession>A0ABN7B1T4</accession>
<dbReference type="Proteomes" id="UP001307889">
    <property type="component" value="Chromosome 7"/>
</dbReference>
<keyword evidence="4 5" id="KW-0238">DNA-binding</keyword>
<evidence type="ECO:0000256" key="3">
    <source>
        <dbReference type="ARBA" id="ARBA00022833"/>
    </source>
</evidence>
<dbReference type="SMART" id="SM00692">
    <property type="entry name" value="DM3"/>
    <property type="match status" value="1"/>
</dbReference>
<name>A0ABN7B1T4_9HEMI</name>
<dbReference type="SUPFAM" id="SSF57716">
    <property type="entry name" value="Glucocorticoid receptor-like (DNA-binding domain)"/>
    <property type="match status" value="1"/>
</dbReference>
<dbReference type="Pfam" id="PF05485">
    <property type="entry name" value="THAP"/>
    <property type="match status" value="1"/>
</dbReference>
<evidence type="ECO:0000256" key="4">
    <source>
        <dbReference type="ARBA" id="ARBA00023125"/>
    </source>
</evidence>
<organism evidence="8 9">
    <name type="scientific">Nesidiocoris tenuis</name>
    <dbReference type="NCBI Taxonomy" id="355587"/>
    <lineage>
        <taxon>Eukaryota</taxon>
        <taxon>Metazoa</taxon>
        <taxon>Ecdysozoa</taxon>
        <taxon>Arthropoda</taxon>
        <taxon>Hexapoda</taxon>
        <taxon>Insecta</taxon>
        <taxon>Pterygota</taxon>
        <taxon>Neoptera</taxon>
        <taxon>Paraneoptera</taxon>
        <taxon>Hemiptera</taxon>
        <taxon>Heteroptera</taxon>
        <taxon>Panheteroptera</taxon>
        <taxon>Cimicomorpha</taxon>
        <taxon>Miridae</taxon>
        <taxon>Dicyphina</taxon>
        <taxon>Nesidiocoris</taxon>
    </lineage>
</organism>
<dbReference type="InterPro" id="IPR026516">
    <property type="entry name" value="THAP1/10"/>
</dbReference>
<keyword evidence="9" id="KW-1185">Reference proteome</keyword>
<dbReference type="InterPro" id="IPR006612">
    <property type="entry name" value="THAP_Znf"/>
</dbReference>
<feature type="domain" description="THAP-type" evidence="7">
    <location>
        <begin position="16"/>
        <end position="113"/>
    </location>
</feature>
<keyword evidence="2 5" id="KW-0863">Zinc-finger</keyword>
<dbReference type="SMART" id="SM00980">
    <property type="entry name" value="THAP"/>
    <property type="match status" value="1"/>
</dbReference>
<dbReference type="Gene3D" id="6.20.210.20">
    <property type="entry name" value="THAP domain"/>
    <property type="match status" value="1"/>
</dbReference>
<dbReference type="PANTHER" id="PTHR46600:SF11">
    <property type="entry name" value="THAP DOMAIN-CONTAINING PROTEIN 10"/>
    <property type="match status" value="1"/>
</dbReference>
<evidence type="ECO:0000256" key="5">
    <source>
        <dbReference type="PROSITE-ProRule" id="PRU00309"/>
    </source>
</evidence>
<dbReference type="PROSITE" id="PS50950">
    <property type="entry name" value="ZF_THAP"/>
    <property type="match status" value="1"/>
</dbReference>